<dbReference type="AlphaFoldDB" id="A0A9W6IP05"/>
<reference evidence="2" key="1">
    <citation type="journal article" date="2014" name="Int. J. Syst. Evol. Microbiol.">
        <title>Complete genome sequence of Corynebacterium casei LMG S-19264T (=DSM 44701T), isolated from a smear-ripened cheese.</title>
        <authorList>
            <consortium name="US DOE Joint Genome Institute (JGI-PGF)"/>
            <person name="Walter F."/>
            <person name="Albersmeier A."/>
            <person name="Kalinowski J."/>
            <person name="Ruckert C."/>
        </authorList>
    </citation>
    <scope>NUCLEOTIDE SEQUENCE</scope>
    <source>
        <strain evidence="2">VKM B-1513</strain>
    </source>
</reference>
<sequence length="226" mass="24801">MMRSILAMVGAALLSVAPAAADDTASEVERVAGPLPRFFPHLESYLDIPQAERSHFRMAYVVISAEGIPPEDIRMWYDHDGETRQFALDAMGRITQIPGLSALDAEPDVWINQPAGGGFSLSMQFEYSGPGATEFSRDALAMSVEQANRAIRSAAGVAALFAPRMESVVFVFDGAAPEAWAVDRDGERAPLTVQENRAFFRPADRRSRSVERIEFGREPVRILLDS</sequence>
<feature type="signal peptide" evidence="1">
    <location>
        <begin position="1"/>
        <end position="21"/>
    </location>
</feature>
<keyword evidence="3" id="KW-1185">Reference proteome</keyword>
<evidence type="ECO:0000313" key="3">
    <source>
        <dbReference type="Proteomes" id="UP001143486"/>
    </source>
</evidence>
<feature type="chain" id="PRO_5040888530" description="DUF2987 domain-containing protein" evidence="1">
    <location>
        <begin position="22"/>
        <end position="226"/>
    </location>
</feature>
<gene>
    <name evidence="2" type="ORF">GCM10017621_21630</name>
</gene>
<evidence type="ECO:0008006" key="4">
    <source>
        <dbReference type="Google" id="ProtNLM"/>
    </source>
</evidence>
<dbReference type="Proteomes" id="UP001143486">
    <property type="component" value="Unassembled WGS sequence"/>
</dbReference>
<accession>A0A9W6IP05</accession>
<reference evidence="2" key="2">
    <citation type="submission" date="2023-01" db="EMBL/GenBank/DDBJ databases">
        <authorList>
            <person name="Sun Q."/>
            <person name="Evtushenko L."/>
        </authorList>
    </citation>
    <scope>NUCLEOTIDE SEQUENCE</scope>
    <source>
        <strain evidence="2">VKM B-1513</strain>
    </source>
</reference>
<evidence type="ECO:0000256" key="1">
    <source>
        <dbReference type="SAM" id="SignalP"/>
    </source>
</evidence>
<keyword evidence="1" id="KW-0732">Signal</keyword>
<dbReference type="EMBL" id="BSFE01000005">
    <property type="protein sequence ID" value="GLK52655.1"/>
    <property type="molecule type" value="Genomic_DNA"/>
</dbReference>
<comment type="caution">
    <text evidence="2">The sequence shown here is derived from an EMBL/GenBank/DDBJ whole genome shotgun (WGS) entry which is preliminary data.</text>
</comment>
<protein>
    <recommendedName>
        <fullName evidence="4">DUF2987 domain-containing protein</fullName>
    </recommendedName>
</protein>
<name>A0A9W6IP05_9PROT</name>
<proteinExistence type="predicted"/>
<dbReference type="RefSeq" id="WP_271187017.1">
    <property type="nucleotide sequence ID" value="NZ_BSFE01000005.1"/>
</dbReference>
<organism evidence="2 3">
    <name type="scientific">Maricaulis virginensis</name>
    <dbReference type="NCBI Taxonomy" id="144022"/>
    <lineage>
        <taxon>Bacteria</taxon>
        <taxon>Pseudomonadati</taxon>
        <taxon>Pseudomonadota</taxon>
        <taxon>Alphaproteobacteria</taxon>
        <taxon>Maricaulales</taxon>
        <taxon>Maricaulaceae</taxon>
        <taxon>Maricaulis</taxon>
    </lineage>
</organism>
<evidence type="ECO:0000313" key="2">
    <source>
        <dbReference type="EMBL" id="GLK52655.1"/>
    </source>
</evidence>